<dbReference type="Gene3D" id="3.40.50.1820">
    <property type="entry name" value="alpha/beta hydrolase"/>
    <property type="match status" value="1"/>
</dbReference>
<proteinExistence type="inferred from homology"/>
<evidence type="ECO:0000256" key="3">
    <source>
        <dbReference type="SAM" id="Phobius"/>
    </source>
</evidence>
<dbReference type="InterPro" id="IPR029058">
    <property type="entry name" value="AB_hydrolase_fold"/>
</dbReference>
<dbReference type="EMBL" id="KZ819325">
    <property type="protein sequence ID" value="PWN21474.1"/>
    <property type="molecule type" value="Genomic_DNA"/>
</dbReference>
<name>A0A316U9E9_9BASI</name>
<feature type="domain" description="DUF676" evidence="4">
    <location>
        <begin position="106"/>
        <end position="279"/>
    </location>
</feature>
<dbReference type="Pfam" id="PF05057">
    <property type="entry name" value="DUF676"/>
    <property type="match status" value="2"/>
</dbReference>
<dbReference type="PANTHER" id="PTHR12482">
    <property type="entry name" value="LIPASE ROG1-RELATED-RELATED"/>
    <property type="match status" value="1"/>
</dbReference>
<dbReference type="InterPro" id="IPR007751">
    <property type="entry name" value="DUF676_lipase-like"/>
</dbReference>
<gene>
    <name evidence="5" type="ORF">BCV69DRAFT_282198</name>
</gene>
<reference evidence="5 6" key="1">
    <citation type="journal article" date="2018" name="Mol. Biol. Evol.">
        <title>Broad Genomic Sampling Reveals a Smut Pathogenic Ancestry of the Fungal Clade Ustilaginomycotina.</title>
        <authorList>
            <person name="Kijpornyongpan T."/>
            <person name="Mondo S.J."/>
            <person name="Barry K."/>
            <person name="Sandor L."/>
            <person name="Lee J."/>
            <person name="Lipzen A."/>
            <person name="Pangilinan J."/>
            <person name="LaButti K."/>
            <person name="Hainaut M."/>
            <person name="Henrissat B."/>
            <person name="Grigoriev I.V."/>
            <person name="Spatafora J.W."/>
            <person name="Aime M.C."/>
        </authorList>
    </citation>
    <scope>NUCLEOTIDE SEQUENCE [LARGE SCALE GENOMIC DNA]</scope>
    <source>
        <strain evidence="5 6">MCA 4718</strain>
    </source>
</reference>
<evidence type="ECO:0000256" key="2">
    <source>
        <dbReference type="SAM" id="MobiDB-lite"/>
    </source>
</evidence>
<dbReference type="RefSeq" id="XP_025348634.1">
    <property type="nucleotide sequence ID" value="XM_025492267.1"/>
</dbReference>
<organism evidence="5 6">
    <name type="scientific">Pseudomicrostroma glucosiphilum</name>
    <dbReference type="NCBI Taxonomy" id="1684307"/>
    <lineage>
        <taxon>Eukaryota</taxon>
        <taxon>Fungi</taxon>
        <taxon>Dikarya</taxon>
        <taxon>Basidiomycota</taxon>
        <taxon>Ustilaginomycotina</taxon>
        <taxon>Exobasidiomycetes</taxon>
        <taxon>Microstromatales</taxon>
        <taxon>Microstromatales incertae sedis</taxon>
        <taxon>Pseudomicrostroma</taxon>
    </lineage>
</organism>
<sequence>MSTAANGRSAVASSSSTTAVDVSPVHLVVCCHGLWGDPSHLSYIIKSLVKKWDAEVSPRSADETDVKTGKAPKEGGKTKKARDSMSSADAVTDVSGDTVTGESGKAKVVILNTASNAWVRTYDGIDWCAERIVQEIQRETQRLSDQKRKVTKLSIMGYSLGGLFARYTAGLLYSQGYFRDVEPVHFTTFATPHVGMIRTRGWFPKVAFYIGGRLLGRTGAQLHVRDKGWHLDHFASPQSVPLLQAMSSPDSTFYKALCAFHHVDFYANAISDITVPFRTGGCMSLDPWAGWPEGRELDVAGSGIEVERHPDYPALLTSVKVPYGPPPKKPLGQRILQAVVPRSWPWFLNPKRIPWRFPLNYIGVALFPIVLPILVLLIITRLATATRASNKRVALQQEEWIKGKGLLEEDPDVKYGEEHERDRISSVLRETIQAVAEENVESEEPATGANGNTKQSKLDAKSLKSRITFPYLEIEVTPATREYLDSRMTPVGGRQRDMQANLNAIPGLRKHLAYFDQVMNSHAIIICRTPSMEMHRRGKMVVQHFVDHFDA</sequence>
<evidence type="ECO:0000313" key="5">
    <source>
        <dbReference type="EMBL" id="PWN21474.1"/>
    </source>
</evidence>
<dbReference type="InterPro" id="IPR044294">
    <property type="entry name" value="Lipase-like"/>
</dbReference>
<evidence type="ECO:0000259" key="4">
    <source>
        <dbReference type="Pfam" id="PF05057"/>
    </source>
</evidence>
<dbReference type="SUPFAM" id="SSF53474">
    <property type="entry name" value="alpha/beta-Hydrolases"/>
    <property type="match status" value="1"/>
</dbReference>
<accession>A0A316U9E9</accession>
<dbReference type="GeneID" id="37014001"/>
<feature type="compositionally biased region" description="Basic and acidic residues" evidence="2">
    <location>
        <begin position="56"/>
        <end position="83"/>
    </location>
</feature>
<feature type="region of interest" description="Disordered" evidence="2">
    <location>
        <begin position="56"/>
        <end position="96"/>
    </location>
</feature>
<dbReference type="PANTHER" id="PTHR12482:SF62">
    <property type="entry name" value="LIPASE ROG1-RELATED"/>
    <property type="match status" value="1"/>
</dbReference>
<dbReference type="OrthoDB" id="273452at2759"/>
<keyword evidence="3" id="KW-0812">Transmembrane</keyword>
<feature type="transmembrane region" description="Helical" evidence="3">
    <location>
        <begin position="361"/>
        <end position="383"/>
    </location>
</feature>
<evidence type="ECO:0000256" key="1">
    <source>
        <dbReference type="ARBA" id="ARBA00007920"/>
    </source>
</evidence>
<feature type="domain" description="DUF676" evidence="4">
    <location>
        <begin position="24"/>
        <end position="52"/>
    </location>
</feature>
<dbReference type="Proteomes" id="UP000245942">
    <property type="component" value="Unassembled WGS sequence"/>
</dbReference>
<keyword evidence="3" id="KW-1133">Transmembrane helix</keyword>
<evidence type="ECO:0000313" key="6">
    <source>
        <dbReference type="Proteomes" id="UP000245942"/>
    </source>
</evidence>
<comment type="similarity">
    <text evidence="1">Belongs to the putative lipase ROG1 family.</text>
</comment>
<feature type="compositionally biased region" description="Polar residues" evidence="2">
    <location>
        <begin position="84"/>
        <end position="96"/>
    </location>
</feature>
<feature type="region of interest" description="Disordered" evidence="2">
    <location>
        <begin position="438"/>
        <end position="457"/>
    </location>
</feature>
<protein>
    <submittedName>
        <fullName evidence="5">DUF676-domain-containing protein</fullName>
    </submittedName>
</protein>
<dbReference type="AlphaFoldDB" id="A0A316U9E9"/>
<keyword evidence="3" id="KW-0472">Membrane</keyword>
<keyword evidence="6" id="KW-1185">Reference proteome</keyword>